<comment type="caution">
    <text evidence="1">The sequence shown here is derived from an EMBL/GenBank/DDBJ whole genome shotgun (WGS) entry which is preliminary data.</text>
</comment>
<evidence type="ECO:0000313" key="1">
    <source>
        <dbReference type="EMBL" id="MCZ4519101.1"/>
    </source>
</evidence>
<accession>A0ABT4MDN5</accession>
<evidence type="ECO:0000313" key="2">
    <source>
        <dbReference type="Proteomes" id="UP001081071"/>
    </source>
</evidence>
<organism evidence="1 2">
    <name type="scientific">Rhodococcus ruber</name>
    <dbReference type="NCBI Taxonomy" id="1830"/>
    <lineage>
        <taxon>Bacteria</taxon>
        <taxon>Bacillati</taxon>
        <taxon>Actinomycetota</taxon>
        <taxon>Actinomycetes</taxon>
        <taxon>Mycobacteriales</taxon>
        <taxon>Nocardiaceae</taxon>
        <taxon>Rhodococcus</taxon>
    </lineage>
</organism>
<dbReference type="EMBL" id="JAPWIJ010000004">
    <property type="protein sequence ID" value="MCZ4519101.1"/>
    <property type="molecule type" value="Genomic_DNA"/>
</dbReference>
<gene>
    <name evidence="1" type="ORF">O4220_11290</name>
</gene>
<dbReference type="RefSeq" id="WP_269604147.1">
    <property type="nucleotide sequence ID" value="NZ_JAPWIJ010000004.1"/>
</dbReference>
<sequence>MSDEVQGIDNPDELTLQTRARLALSQFATVTVGEEGSLGFDYAGALCSLRAVQLSPELEVLSLTAVLAWDRPLKAALHKKVSDRNADSQFGAISVNTHDKLADVLLRYTFPANGLDDEAMLTMLILVLAGVEKAREGLLP</sequence>
<name>A0ABT4MDN5_9NOCA</name>
<evidence type="ECO:0008006" key="3">
    <source>
        <dbReference type="Google" id="ProtNLM"/>
    </source>
</evidence>
<dbReference type="Proteomes" id="UP001081071">
    <property type="component" value="Unassembled WGS sequence"/>
</dbReference>
<reference evidence="1" key="1">
    <citation type="submission" date="2022-12" db="EMBL/GenBank/DDBJ databases">
        <authorList>
            <person name="Krivoruchko A.V."/>
            <person name="Elkin A."/>
        </authorList>
    </citation>
    <scope>NUCLEOTIDE SEQUENCE</scope>
    <source>
        <strain evidence="1">IEGM 1391</strain>
    </source>
</reference>
<keyword evidence="2" id="KW-1185">Reference proteome</keyword>
<protein>
    <recommendedName>
        <fullName evidence="3">Sensory transduction regulator</fullName>
    </recommendedName>
</protein>
<proteinExistence type="predicted"/>